<dbReference type="RefSeq" id="WP_061080027.1">
    <property type="nucleotide sequence ID" value="NZ_JAAXPG010000002.1"/>
</dbReference>
<gene>
    <name evidence="1" type="ORF">HGB44_02415</name>
</gene>
<evidence type="ECO:0000313" key="1">
    <source>
        <dbReference type="EMBL" id="NKY96529.1"/>
    </source>
</evidence>
<keyword evidence="2" id="KW-1185">Reference proteome</keyword>
<accession>A0A7X6M9M6</accession>
<organism evidence="1 2">
    <name type="scientific">Nocardiopsis alborubida</name>
    <dbReference type="NCBI Taxonomy" id="146802"/>
    <lineage>
        <taxon>Bacteria</taxon>
        <taxon>Bacillati</taxon>
        <taxon>Actinomycetota</taxon>
        <taxon>Actinomycetes</taxon>
        <taxon>Streptosporangiales</taxon>
        <taxon>Nocardiopsidaceae</taxon>
        <taxon>Nocardiopsis</taxon>
    </lineage>
</organism>
<name>A0A7X6M9M6_9ACTN</name>
<dbReference type="Proteomes" id="UP000553209">
    <property type="component" value="Unassembled WGS sequence"/>
</dbReference>
<dbReference type="EMBL" id="JAAXPG010000002">
    <property type="protein sequence ID" value="NKY96529.1"/>
    <property type="molecule type" value="Genomic_DNA"/>
</dbReference>
<proteinExistence type="predicted"/>
<protein>
    <submittedName>
        <fullName evidence="1">Uncharacterized protein</fullName>
    </submittedName>
</protein>
<sequence length="61" mass="6578">MGPEQIEVPSLIDAAEAWLNDSVPPVSAEQAPVSETYPYKFEIGATGRQQVVNEHKPGLGE</sequence>
<evidence type="ECO:0000313" key="2">
    <source>
        <dbReference type="Proteomes" id="UP000553209"/>
    </source>
</evidence>
<dbReference type="AlphaFoldDB" id="A0A7X6M9M6"/>
<reference evidence="1 2" key="1">
    <citation type="submission" date="2020-04" db="EMBL/GenBank/DDBJ databases">
        <title>MicrobeNet Type strains.</title>
        <authorList>
            <person name="Nicholson A.C."/>
        </authorList>
    </citation>
    <scope>NUCLEOTIDE SEQUENCE [LARGE SCALE GENOMIC DNA]</scope>
    <source>
        <strain evidence="1 2">ATCC 23612</strain>
    </source>
</reference>
<comment type="caution">
    <text evidence="1">The sequence shown here is derived from an EMBL/GenBank/DDBJ whole genome shotgun (WGS) entry which is preliminary data.</text>
</comment>